<keyword evidence="2" id="KW-1185">Reference proteome</keyword>
<evidence type="ECO:0000313" key="2">
    <source>
        <dbReference type="Proteomes" id="UP001638806"/>
    </source>
</evidence>
<evidence type="ECO:0000313" key="1">
    <source>
        <dbReference type="EMBL" id="KAL3959291.1"/>
    </source>
</evidence>
<reference evidence="1" key="1">
    <citation type="submission" date="2024-12" db="EMBL/GenBank/DDBJ databases">
        <title>Comparative genomics and development of molecular markers within Purpureocillium lilacinum and among Purpureocillium species.</title>
        <authorList>
            <person name="Yeh Z.-Y."/>
            <person name="Ni N.-T."/>
            <person name="Lo P.-H."/>
            <person name="Mushyakhwo K."/>
            <person name="Lin C.-F."/>
            <person name="Nai Y.-S."/>
        </authorList>
    </citation>
    <scope>NUCLEOTIDE SEQUENCE</scope>
    <source>
        <strain evidence="1">NCHU-NPUST-175</strain>
    </source>
</reference>
<accession>A0ACC4DV47</accession>
<dbReference type="EMBL" id="JBGNUJ010000006">
    <property type="protein sequence ID" value="KAL3959291.1"/>
    <property type="molecule type" value="Genomic_DNA"/>
</dbReference>
<comment type="caution">
    <text evidence="1">The sequence shown here is derived from an EMBL/GenBank/DDBJ whole genome shotgun (WGS) entry which is preliminary data.</text>
</comment>
<protein>
    <submittedName>
        <fullName evidence="1">Uncharacterized protein</fullName>
    </submittedName>
</protein>
<gene>
    <name evidence="1" type="ORF">ACCO45_007453</name>
</gene>
<name>A0ACC4DV47_PURLI</name>
<dbReference type="Proteomes" id="UP001638806">
    <property type="component" value="Unassembled WGS sequence"/>
</dbReference>
<sequence>MAKTGVRFQFYCDIGEVQFTSVHEVPQQLVTSAGMAAQSAAYVDLFTQVVSLVLKDREQACRNASSAFCDNCGMPAAKILQSPMSWLQRVDDPFVGVWVSAFCGNGDCELELRLEIGEIMSEVSSEMQEGTANPGSDVLMCRVCGEAVGVKRCGRCLAAAPGANVGGYVLRKRRNADSVAYDEVSKLINVVEYLRTTPGDRRSCLPFPLLARAAIADTNVAHGRDAMTRCACAYMSTNPRTATIVEHGHSSRFVRKSCATTEQTWDE</sequence>
<proteinExistence type="predicted"/>
<organism evidence="1 2">
    <name type="scientific">Purpureocillium lilacinum</name>
    <name type="common">Paecilomyces lilacinus</name>
    <dbReference type="NCBI Taxonomy" id="33203"/>
    <lineage>
        <taxon>Eukaryota</taxon>
        <taxon>Fungi</taxon>
        <taxon>Dikarya</taxon>
        <taxon>Ascomycota</taxon>
        <taxon>Pezizomycotina</taxon>
        <taxon>Sordariomycetes</taxon>
        <taxon>Hypocreomycetidae</taxon>
        <taxon>Hypocreales</taxon>
        <taxon>Ophiocordycipitaceae</taxon>
        <taxon>Purpureocillium</taxon>
    </lineage>
</organism>